<dbReference type="InterPro" id="IPR008271">
    <property type="entry name" value="Ser/Thr_kinase_AS"/>
</dbReference>
<evidence type="ECO:0000256" key="5">
    <source>
        <dbReference type="ARBA" id="ARBA00022527"/>
    </source>
</evidence>
<dbReference type="SUPFAM" id="SSF56112">
    <property type="entry name" value="Protein kinase-like (PK-like)"/>
    <property type="match status" value="1"/>
</dbReference>
<comment type="similarity">
    <text evidence="2">Belongs to the protein kinase superfamily. CMGC Ser/Thr protein kinase family. CDC2/CDKX subfamily.</text>
</comment>
<evidence type="ECO:0000256" key="18">
    <source>
        <dbReference type="SAM" id="MobiDB-lite"/>
    </source>
</evidence>
<evidence type="ECO:0000256" key="9">
    <source>
        <dbReference type="ARBA" id="ARBA00022840"/>
    </source>
</evidence>
<dbReference type="PROSITE" id="PS50011">
    <property type="entry name" value="PROTEIN_KINASE_DOM"/>
    <property type="match status" value="1"/>
</dbReference>
<dbReference type="Proteomes" id="UP001172673">
    <property type="component" value="Unassembled WGS sequence"/>
</dbReference>
<evidence type="ECO:0000256" key="4">
    <source>
        <dbReference type="ARBA" id="ARBA00012425"/>
    </source>
</evidence>
<dbReference type="GO" id="GO:0008353">
    <property type="term" value="F:RNA polymerase II CTD heptapeptide repeat kinase activity"/>
    <property type="evidence" value="ECO:0007669"/>
    <property type="project" value="UniProtKB-EC"/>
</dbReference>
<evidence type="ECO:0000313" key="21">
    <source>
        <dbReference type="Proteomes" id="UP001172673"/>
    </source>
</evidence>
<evidence type="ECO:0000256" key="16">
    <source>
        <dbReference type="ARBA" id="ARBA00073250"/>
    </source>
</evidence>
<keyword evidence="7 17" id="KW-0547">Nucleotide-binding</keyword>
<dbReference type="InterPro" id="IPR050108">
    <property type="entry name" value="CDK"/>
</dbReference>
<gene>
    <name evidence="20" type="primary">BUR1</name>
    <name evidence="20" type="ORF">H2200_003803</name>
</gene>
<evidence type="ECO:0000313" key="20">
    <source>
        <dbReference type="EMBL" id="KAJ9612206.1"/>
    </source>
</evidence>
<dbReference type="PROSITE" id="PS00107">
    <property type="entry name" value="PROTEIN_KINASE_ATP"/>
    <property type="match status" value="1"/>
</dbReference>
<evidence type="ECO:0000256" key="7">
    <source>
        <dbReference type="ARBA" id="ARBA00022741"/>
    </source>
</evidence>
<comment type="function">
    <text evidence="15">Serine/threonine-protein kinase involved in transcription regulation. Phosphorylates the UBC2/RAD6 ubiquitin-conjugating enzyme (E2), leading to monoubiquitination of histone H2B and the silencing of telomeric-associated genes. Also required for histone H3 methylation. Necessary for the recovery from pheromone-induced growth arrest in the cell cycle G1 phase.</text>
</comment>
<comment type="catalytic activity">
    <reaction evidence="13">
        <text>L-seryl-[protein] + ATP = O-phospho-L-seryl-[protein] + ADP + H(+)</text>
        <dbReference type="Rhea" id="RHEA:17989"/>
        <dbReference type="Rhea" id="RHEA-COMP:9863"/>
        <dbReference type="Rhea" id="RHEA-COMP:11604"/>
        <dbReference type="ChEBI" id="CHEBI:15378"/>
        <dbReference type="ChEBI" id="CHEBI:29999"/>
        <dbReference type="ChEBI" id="CHEBI:30616"/>
        <dbReference type="ChEBI" id="CHEBI:83421"/>
        <dbReference type="ChEBI" id="CHEBI:456216"/>
        <dbReference type="EC" id="2.7.11.22"/>
    </reaction>
</comment>
<name>A0AA38XF46_9EURO</name>
<dbReference type="GO" id="GO:0005524">
    <property type="term" value="F:ATP binding"/>
    <property type="evidence" value="ECO:0007669"/>
    <property type="project" value="UniProtKB-UniRule"/>
</dbReference>
<dbReference type="InterPro" id="IPR017441">
    <property type="entry name" value="Protein_kinase_ATP_BS"/>
</dbReference>
<dbReference type="EC" id="2.7.11.22" evidence="4"/>
<dbReference type="Pfam" id="PF00069">
    <property type="entry name" value="Pkinase"/>
    <property type="match status" value="1"/>
</dbReference>
<keyword evidence="8 20" id="KW-0418">Kinase</keyword>
<feature type="domain" description="Protein kinase" evidence="19">
    <location>
        <begin position="31"/>
        <end position="331"/>
    </location>
</feature>
<keyword evidence="21" id="KW-1185">Reference proteome</keyword>
<reference evidence="20" key="1">
    <citation type="submission" date="2022-10" db="EMBL/GenBank/DDBJ databases">
        <title>Culturing micro-colonial fungi from biological soil crusts in the Mojave desert and describing Neophaeococcomyces mojavensis, and introducing the new genera and species Taxawa tesnikishii.</title>
        <authorList>
            <person name="Kurbessoian T."/>
            <person name="Stajich J.E."/>
        </authorList>
    </citation>
    <scope>NUCLEOTIDE SEQUENCE</scope>
    <source>
        <strain evidence="20">TK_41</strain>
    </source>
</reference>
<dbReference type="Gene3D" id="1.10.510.10">
    <property type="entry name" value="Transferase(Phosphotransferase) domain 1"/>
    <property type="match status" value="1"/>
</dbReference>
<dbReference type="Gene3D" id="3.30.200.20">
    <property type="entry name" value="Phosphorylase Kinase, domain 1"/>
    <property type="match status" value="1"/>
</dbReference>
<dbReference type="GO" id="GO:0005634">
    <property type="term" value="C:nucleus"/>
    <property type="evidence" value="ECO:0007669"/>
    <property type="project" value="UniProtKB-SubCell"/>
</dbReference>
<evidence type="ECO:0000256" key="3">
    <source>
        <dbReference type="ARBA" id="ARBA00012409"/>
    </source>
</evidence>
<dbReference type="InterPro" id="IPR000719">
    <property type="entry name" value="Prot_kinase_dom"/>
</dbReference>
<dbReference type="SMART" id="SM00220">
    <property type="entry name" value="S_TKc"/>
    <property type="match status" value="1"/>
</dbReference>
<evidence type="ECO:0000256" key="17">
    <source>
        <dbReference type="PROSITE-ProRule" id="PRU10141"/>
    </source>
</evidence>
<dbReference type="EMBL" id="JAPDRK010000005">
    <property type="protein sequence ID" value="KAJ9612206.1"/>
    <property type="molecule type" value="Genomic_DNA"/>
</dbReference>
<evidence type="ECO:0000256" key="2">
    <source>
        <dbReference type="ARBA" id="ARBA00006485"/>
    </source>
</evidence>
<feature type="binding site" evidence="17">
    <location>
        <position position="60"/>
    </location>
    <ligand>
        <name>ATP</name>
        <dbReference type="ChEBI" id="CHEBI:30616"/>
    </ligand>
</feature>
<keyword evidence="5 20" id="KW-0723">Serine/threonine-protein kinase</keyword>
<dbReference type="FunFam" id="1.10.510.10:FF:000562">
    <property type="entry name" value="Serine/threonine-protein kinase bur1"/>
    <property type="match status" value="1"/>
</dbReference>
<evidence type="ECO:0000256" key="8">
    <source>
        <dbReference type="ARBA" id="ARBA00022777"/>
    </source>
</evidence>
<dbReference type="FunFam" id="3.30.200.20:FF:000514">
    <property type="entry name" value="Serine/threonine-protein kinase BUR1"/>
    <property type="match status" value="1"/>
</dbReference>
<comment type="caution">
    <text evidence="20">The sequence shown here is derived from an EMBL/GenBank/DDBJ whole genome shotgun (WGS) entry which is preliminary data.</text>
</comment>
<dbReference type="PANTHER" id="PTHR24056:SF233">
    <property type="entry name" value="CYCLIN-DEPENDENT KINASE 9"/>
    <property type="match status" value="1"/>
</dbReference>
<evidence type="ECO:0000256" key="15">
    <source>
        <dbReference type="ARBA" id="ARBA00059633"/>
    </source>
</evidence>
<dbReference type="EC" id="2.7.11.23" evidence="3"/>
<keyword evidence="9 17" id="KW-0067">ATP-binding</keyword>
<feature type="region of interest" description="Disordered" evidence="18">
    <location>
        <begin position="354"/>
        <end position="635"/>
    </location>
</feature>
<evidence type="ECO:0000256" key="14">
    <source>
        <dbReference type="ARBA" id="ARBA00049280"/>
    </source>
</evidence>
<protein>
    <recommendedName>
        <fullName evidence="11">Serine/threonine-protein kinase BUR1</fullName>
        <ecNumber evidence="4">2.7.11.22</ecNumber>
        <ecNumber evidence="3">2.7.11.23</ecNumber>
    </recommendedName>
    <alternativeName>
        <fullName evidence="16">Serine/threonine-protein kinase bur1</fullName>
    </alternativeName>
</protein>
<comment type="catalytic activity">
    <reaction evidence="14">
        <text>[DNA-directed RNA polymerase] + ATP = phospho-[DNA-directed RNA polymerase] + ADP + H(+)</text>
        <dbReference type="Rhea" id="RHEA:10216"/>
        <dbReference type="Rhea" id="RHEA-COMP:11321"/>
        <dbReference type="Rhea" id="RHEA-COMP:11322"/>
        <dbReference type="ChEBI" id="CHEBI:15378"/>
        <dbReference type="ChEBI" id="CHEBI:30616"/>
        <dbReference type="ChEBI" id="CHEBI:43176"/>
        <dbReference type="ChEBI" id="CHEBI:68546"/>
        <dbReference type="ChEBI" id="CHEBI:456216"/>
        <dbReference type="EC" id="2.7.11.23"/>
    </reaction>
</comment>
<feature type="compositionally biased region" description="Basic and acidic residues" evidence="18">
    <location>
        <begin position="448"/>
        <end position="474"/>
    </location>
</feature>
<evidence type="ECO:0000256" key="10">
    <source>
        <dbReference type="ARBA" id="ARBA00023242"/>
    </source>
</evidence>
<organism evidence="20 21">
    <name type="scientific">Cladophialophora chaetospira</name>
    <dbReference type="NCBI Taxonomy" id="386627"/>
    <lineage>
        <taxon>Eukaryota</taxon>
        <taxon>Fungi</taxon>
        <taxon>Dikarya</taxon>
        <taxon>Ascomycota</taxon>
        <taxon>Pezizomycotina</taxon>
        <taxon>Eurotiomycetes</taxon>
        <taxon>Chaetothyriomycetidae</taxon>
        <taxon>Chaetothyriales</taxon>
        <taxon>Herpotrichiellaceae</taxon>
        <taxon>Cladophialophora</taxon>
    </lineage>
</organism>
<feature type="compositionally biased region" description="Basic and acidic residues" evidence="18">
    <location>
        <begin position="544"/>
        <end position="583"/>
    </location>
</feature>
<comment type="catalytic activity">
    <reaction evidence="12">
        <text>L-threonyl-[protein] + ATP = O-phospho-L-threonyl-[protein] + ADP + H(+)</text>
        <dbReference type="Rhea" id="RHEA:46608"/>
        <dbReference type="Rhea" id="RHEA-COMP:11060"/>
        <dbReference type="Rhea" id="RHEA-COMP:11605"/>
        <dbReference type="ChEBI" id="CHEBI:15378"/>
        <dbReference type="ChEBI" id="CHEBI:30013"/>
        <dbReference type="ChEBI" id="CHEBI:30616"/>
        <dbReference type="ChEBI" id="CHEBI:61977"/>
        <dbReference type="ChEBI" id="CHEBI:456216"/>
        <dbReference type="EC" id="2.7.11.22"/>
    </reaction>
</comment>
<evidence type="ECO:0000256" key="6">
    <source>
        <dbReference type="ARBA" id="ARBA00022679"/>
    </source>
</evidence>
<feature type="compositionally biased region" description="Basic and acidic residues" evidence="18">
    <location>
        <begin position="590"/>
        <end position="623"/>
    </location>
</feature>
<keyword evidence="6 20" id="KW-0808">Transferase</keyword>
<feature type="compositionally biased region" description="Basic and acidic residues" evidence="18">
    <location>
        <begin position="488"/>
        <end position="505"/>
    </location>
</feature>
<dbReference type="PROSITE" id="PS00108">
    <property type="entry name" value="PROTEIN_KINASE_ST"/>
    <property type="match status" value="1"/>
</dbReference>
<proteinExistence type="inferred from homology"/>
<evidence type="ECO:0000256" key="13">
    <source>
        <dbReference type="ARBA" id="ARBA00048367"/>
    </source>
</evidence>
<evidence type="ECO:0000256" key="11">
    <source>
        <dbReference type="ARBA" id="ARBA00041018"/>
    </source>
</evidence>
<evidence type="ECO:0000256" key="1">
    <source>
        <dbReference type="ARBA" id="ARBA00004123"/>
    </source>
</evidence>
<evidence type="ECO:0000259" key="19">
    <source>
        <dbReference type="PROSITE" id="PS50011"/>
    </source>
</evidence>
<comment type="subcellular location">
    <subcellularLocation>
        <location evidence="1">Nucleus</location>
    </subcellularLocation>
</comment>
<dbReference type="AlphaFoldDB" id="A0AA38XF46"/>
<dbReference type="PANTHER" id="PTHR24056">
    <property type="entry name" value="CELL DIVISION PROTEIN KINASE"/>
    <property type="match status" value="1"/>
</dbReference>
<evidence type="ECO:0000256" key="12">
    <source>
        <dbReference type="ARBA" id="ARBA00047811"/>
    </source>
</evidence>
<dbReference type="GO" id="GO:0004693">
    <property type="term" value="F:cyclin-dependent protein serine/threonine kinase activity"/>
    <property type="evidence" value="ECO:0007669"/>
    <property type="project" value="UniProtKB-EC"/>
</dbReference>
<keyword evidence="10" id="KW-0539">Nucleus</keyword>
<sequence length="635" mass="72467">MSTDPHRSKKTLERLDDGRPRFHGCSRITEYEYMGKLGEGTFGEVSKARSKRTGQVVALKKILMHNEKDGFPITALREIKLLKQLNHINVLKLEEMAVERPKNASKKPSMFMVTPYMDHDLSGLLENPDVHFTVPQIKCYMKQLLEGCAYLHENKILHRDMKAANLLINNRGILQIADFGLARPYDDEPPRPGQGGGEATREYTTLVVTRWYRPPELLLQLRKYTTAIDMWGVGCVFGEMFKHKPILTGDSDLNQAKLIFELLGSPNEQNMPGWRELPGADAILEFEPATPSLNRQFRELEPLALSLLSELLKLDWRKRTNAIDALKHPYFHSAPLPARPEDLPSFEDSHELDRRKFRDVKSKRPPAPAGGSVGIGPQGEWGISGRPPPYETRGPAAHGHNSRIPGGRPPYANGHYQGYNRRPPGPSGQNGAYGGGADHRAPNPYPPSHRDIPPYDHGHRPPTYDDPYPRRPPVEHSLPPRPPPPEVEPYRHVPPDIPPYRDDGRGPPPSRSRIPPVDAGGHRDTYIPSYSSADPKSGPSLHRRRDDRPPYREAPPDYGDSLRYDDPGPREVPDRDRDRDRERRPRSRSPVRDWDRDRRDRDRDPDRERHYRDRDRDRDRDRGGYGASGQGQYRR</sequence>
<dbReference type="InterPro" id="IPR011009">
    <property type="entry name" value="Kinase-like_dom_sf"/>
</dbReference>
<accession>A0AA38XF46</accession>